<name>A0A8S5NR89_9CAUD</name>
<dbReference type="EMBL" id="BK015224">
    <property type="protein sequence ID" value="DAD96818.1"/>
    <property type="molecule type" value="Genomic_DNA"/>
</dbReference>
<proteinExistence type="predicted"/>
<accession>A0A8S5NR89</accession>
<reference evidence="1" key="1">
    <citation type="journal article" date="2021" name="Proc. Natl. Acad. Sci. U.S.A.">
        <title>A Catalog of Tens of Thousands of Viruses from Human Metagenomes Reveals Hidden Associations with Chronic Diseases.</title>
        <authorList>
            <person name="Tisza M.J."/>
            <person name="Buck C.B."/>
        </authorList>
    </citation>
    <scope>NUCLEOTIDE SEQUENCE</scope>
    <source>
        <strain evidence="1">CtdDI2</strain>
    </source>
</reference>
<organism evidence="1">
    <name type="scientific">Podoviridae sp. ctdDI2</name>
    <dbReference type="NCBI Taxonomy" id="2826567"/>
    <lineage>
        <taxon>Viruses</taxon>
        <taxon>Duplodnaviria</taxon>
        <taxon>Heunggongvirae</taxon>
        <taxon>Uroviricota</taxon>
        <taxon>Caudoviricetes</taxon>
    </lineage>
</organism>
<evidence type="ECO:0000313" key="1">
    <source>
        <dbReference type="EMBL" id="DAD96818.1"/>
    </source>
</evidence>
<protein>
    <submittedName>
        <fullName evidence="1">Uncharacterized protein</fullName>
    </submittedName>
</protein>
<sequence>MGLISYSQLQDGTEAVANDLNNRFGTIYNEFNGNIDAANLKNSAVTREKIADNSITKDKLALRQYIDDNGWTVTDMGGIKTYSRTIPVTGTQNDHNGPGHVGLLIEASGRRAGLGSFPPPVGRTIDNIIVTCTYFGHYSGHLVVNGEKRDGKIFISGGNIFPWNLSFDGEVHIQVTEKL</sequence>